<organism evidence="4 5">
    <name type="scientific">Phytophthora sojae (strain P6497)</name>
    <name type="common">Soybean stem and root rot agent</name>
    <name type="synonym">Phytophthora megasperma f. sp. glycines</name>
    <dbReference type="NCBI Taxonomy" id="1094619"/>
    <lineage>
        <taxon>Eukaryota</taxon>
        <taxon>Sar</taxon>
        <taxon>Stramenopiles</taxon>
        <taxon>Oomycota</taxon>
        <taxon>Peronosporomycetes</taxon>
        <taxon>Peronosporales</taxon>
        <taxon>Peronosporaceae</taxon>
        <taxon>Phytophthora</taxon>
    </lineage>
</organism>
<evidence type="ECO:0000256" key="2">
    <source>
        <dbReference type="SAM" id="SignalP"/>
    </source>
</evidence>
<feature type="transmembrane region" description="Helical" evidence="1">
    <location>
        <begin position="33"/>
        <end position="54"/>
    </location>
</feature>
<dbReference type="GO" id="GO:0005524">
    <property type="term" value="F:ATP binding"/>
    <property type="evidence" value="ECO:0007669"/>
    <property type="project" value="InterPro"/>
</dbReference>
<dbReference type="RefSeq" id="XP_009520310.1">
    <property type="nucleotide sequence ID" value="XM_009522015.1"/>
</dbReference>
<sequence length="437" mass="47954">MLAAVVVSCVLPLLAAAQNDEVSYSVSLSTGTLIAIVAGCVAVLLVFTCCCCCMRKRRKAKRQRELQAAVAAAIVNTPKANDSHAIDVPYEQERQHNTGSTYTDSTRHPNCNGTGASIYGGDQYSSTGPSHRSGGGRHSSSLWDDPVIVAARIPVDRVELGELLSRGGFGEVYRGRYRDQNVAVKTLLPSTRKDMNHIEAFLSEIKLMATMEHPQIVQFIGVAWESLSELYAVSEFMEGGDLRTLLIKYYENDHPRGFDPAKIKMALQVAHALTYLHSLDPVVLHRDLKSRNILLTDSLDAKITDFGASRERSDKTMTAGVGTSFWMAPEVVLGEQYGAKADVFSFGVVLSELDTHELPYSHAKENSETGRPLPDAAVLQLVLMGRLQVQFSDVGPTEMTQLAQQCLQMEPEDRPTAAEVLYRLHTISKAYPSSYSL</sequence>
<evidence type="ECO:0000313" key="5">
    <source>
        <dbReference type="Proteomes" id="UP000002640"/>
    </source>
</evidence>
<dbReference type="Gene3D" id="3.30.200.20">
    <property type="entry name" value="Phosphorylase Kinase, domain 1"/>
    <property type="match status" value="1"/>
</dbReference>
<dbReference type="InParanoid" id="G4YX15"/>
<dbReference type="Proteomes" id="UP000002640">
    <property type="component" value="Unassembled WGS sequence"/>
</dbReference>
<dbReference type="STRING" id="1094619.G4YX15"/>
<evidence type="ECO:0000313" key="4">
    <source>
        <dbReference type="EMBL" id="EGZ25022.1"/>
    </source>
</evidence>
<dbReference type="Pfam" id="PF00069">
    <property type="entry name" value="Pkinase"/>
    <property type="match status" value="1"/>
</dbReference>
<keyword evidence="5" id="KW-1185">Reference proteome</keyword>
<dbReference type="SUPFAM" id="SSF56112">
    <property type="entry name" value="Protein kinase-like (PK-like)"/>
    <property type="match status" value="1"/>
</dbReference>
<dbReference type="SMART" id="SM00220">
    <property type="entry name" value="S_TKc"/>
    <property type="match status" value="1"/>
</dbReference>
<gene>
    <name evidence="4" type="ORF">PHYSODRAFT_354036</name>
</gene>
<name>G4YX15_PHYSP</name>
<dbReference type="KEGG" id="psoj:PHYSODRAFT_354036"/>
<dbReference type="InterPro" id="IPR000719">
    <property type="entry name" value="Prot_kinase_dom"/>
</dbReference>
<keyword evidence="1" id="KW-0472">Membrane</keyword>
<accession>G4YX15</accession>
<evidence type="ECO:0000256" key="1">
    <source>
        <dbReference type="SAM" id="Phobius"/>
    </source>
</evidence>
<dbReference type="OMA" id="IRRTIMM"/>
<dbReference type="GeneID" id="20649519"/>
<dbReference type="PROSITE" id="PS50011">
    <property type="entry name" value="PROTEIN_KINASE_DOM"/>
    <property type="match status" value="1"/>
</dbReference>
<dbReference type="PANTHER" id="PTHR44329:SF214">
    <property type="entry name" value="PROTEIN KINASE DOMAIN-CONTAINING PROTEIN"/>
    <property type="match status" value="1"/>
</dbReference>
<dbReference type="SMR" id="G4YX15"/>
<keyword evidence="1" id="KW-0812">Transmembrane</keyword>
<dbReference type="GO" id="GO:0004674">
    <property type="term" value="F:protein serine/threonine kinase activity"/>
    <property type="evidence" value="ECO:0007669"/>
    <property type="project" value="TreeGrafter"/>
</dbReference>
<dbReference type="InterPro" id="IPR008271">
    <property type="entry name" value="Ser/Thr_kinase_AS"/>
</dbReference>
<dbReference type="PROSITE" id="PS00108">
    <property type="entry name" value="PROTEIN_KINASE_ST"/>
    <property type="match status" value="1"/>
</dbReference>
<evidence type="ECO:0000259" key="3">
    <source>
        <dbReference type="PROSITE" id="PS50011"/>
    </source>
</evidence>
<keyword evidence="1" id="KW-1133">Transmembrane helix</keyword>
<dbReference type="InterPro" id="IPR051681">
    <property type="entry name" value="Ser/Thr_Kinases-Pseudokinases"/>
</dbReference>
<feature type="domain" description="Protein kinase" evidence="3">
    <location>
        <begin position="158"/>
        <end position="428"/>
    </location>
</feature>
<keyword evidence="2" id="KW-0732">Signal</keyword>
<proteinExistence type="predicted"/>
<feature type="signal peptide" evidence="2">
    <location>
        <begin position="1"/>
        <end position="17"/>
    </location>
</feature>
<dbReference type="AlphaFoldDB" id="G4YX15"/>
<dbReference type="PANTHER" id="PTHR44329">
    <property type="entry name" value="SERINE/THREONINE-PROTEIN KINASE TNNI3K-RELATED"/>
    <property type="match status" value="1"/>
</dbReference>
<dbReference type="InterPro" id="IPR011009">
    <property type="entry name" value="Kinase-like_dom_sf"/>
</dbReference>
<reference evidence="4 5" key="1">
    <citation type="journal article" date="2006" name="Science">
        <title>Phytophthora genome sequences uncover evolutionary origins and mechanisms of pathogenesis.</title>
        <authorList>
            <person name="Tyler B.M."/>
            <person name="Tripathy S."/>
            <person name="Zhang X."/>
            <person name="Dehal P."/>
            <person name="Jiang R.H."/>
            <person name="Aerts A."/>
            <person name="Arredondo F.D."/>
            <person name="Baxter L."/>
            <person name="Bensasson D."/>
            <person name="Beynon J.L."/>
            <person name="Chapman J."/>
            <person name="Damasceno C.M."/>
            <person name="Dorrance A.E."/>
            <person name="Dou D."/>
            <person name="Dickerman A.W."/>
            <person name="Dubchak I.L."/>
            <person name="Garbelotto M."/>
            <person name="Gijzen M."/>
            <person name="Gordon S.G."/>
            <person name="Govers F."/>
            <person name="Grunwald N.J."/>
            <person name="Huang W."/>
            <person name="Ivors K.L."/>
            <person name="Jones R.W."/>
            <person name="Kamoun S."/>
            <person name="Krampis K."/>
            <person name="Lamour K.H."/>
            <person name="Lee M.K."/>
            <person name="McDonald W.H."/>
            <person name="Medina M."/>
            <person name="Meijer H.J."/>
            <person name="Nordberg E.K."/>
            <person name="Maclean D.J."/>
            <person name="Ospina-Giraldo M.D."/>
            <person name="Morris P.F."/>
            <person name="Phuntumart V."/>
            <person name="Putnam N.H."/>
            <person name="Rash S."/>
            <person name="Rose J.K."/>
            <person name="Sakihama Y."/>
            <person name="Salamov A.A."/>
            <person name="Savidor A."/>
            <person name="Scheuring C.F."/>
            <person name="Smith B.M."/>
            <person name="Sobral B.W."/>
            <person name="Terry A."/>
            <person name="Torto-Alalibo T.A."/>
            <person name="Win J."/>
            <person name="Xu Z."/>
            <person name="Zhang H."/>
            <person name="Grigoriev I.V."/>
            <person name="Rokhsar D.S."/>
            <person name="Boore J.L."/>
        </authorList>
    </citation>
    <scope>NUCLEOTIDE SEQUENCE [LARGE SCALE GENOMIC DNA]</scope>
    <source>
        <strain evidence="4 5">P6497</strain>
    </source>
</reference>
<dbReference type="EMBL" id="JH159152">
    <property type="protein sequence ID" value="EGZ25022.1"/>
    <property type="molecule type" value="Genomic_DNA"/>
</dbReference>
<protein>
    <recommendedName>
        <fullName evidence="3">Protein kinase domain-containing protein</fullName>
    </recommendedName>
</protein>
<dbReference type="Gene3D" id="1.10.510.10">
    <property type="entry name" value="Transferase(Phosphotransferase) domain 1"/>
    <property type="match status" value="1"/>
</dbReference>
<feature type="chain" id="PRO_5003471594" description="Protein kinase domain-containing protein" evidence="2">
    <location>
        <begin position="18"/>
        <end position="437"/>
    </location>
</feature>